<dbReference type="Pfam" id="PF14903">
    <property type="entry name" value="WG_beta_rep"/>
    <property type="match status" value="4"/>
</dbReference>
<sequence length="1064" mass="112720">MKTTLALRPLALVLALAALPAVPGAAQAGWTDRCAPGFNDYGGTDLNCQLGYSDGLAAVLTGAASDDSGRWGYLDKQGRMAIAPAYVEAKSFQNGLAAVSQDGLWGYIDTQGQWAIKPRFSEATGFNAEGTALAEEQGHDVLIDRSGKVVKTFPLGTRSWGFERGQKLASMEMPVPPSLFNAATGKAATLPAGVMALGAPSGGYLPAQLRDSRYSGWWGLLDSQARWAITPDVLRAQEAPLRDGNVLAVRRDEGWEFVNPQGQAIHEQRYEHVQLAGPGLWLVKQKGAGKALLLGAKLGVEHAFTADYVGLDEQDGWRSMIDDATVLLIDPAGKLQKIAARNGRVEISRGQAWITASVPARAADGAADAAASAADAAAMAAEAAEAGTMAAGGDDPGVAVEASAVGAPLDDASTAAADASAADVVTAGPVAAAAAAADDAAADDATAAAAMDATVAVDVATPARADAASAAVDAAAAAETAGVEAAAAADVGGGLLQIYARDGKPLLNAETVARLQAYDIRALSPSKSARGRSTANSLPLALLQPLDYTQPQGILTAKGRIVTNPDWEDISSYDAALPLPVRTANGKTGAIDADGNWAIAPRFGSIRPFHGAYTMASGERSRRDDGMVVDARGKTASIPAAVLDGAMEFDGELIQYRARDENRENRWGLWNVAKGAPAVQPIYESMEKFEDDWAKAQYKERWGVIDRAGKWMVPATLDSSYKLDYLGDGLMLVEDPDAGKRRGGYSSTVYRLVNLRTGRASELLSGKPEQMKDGRYLGELAGSGAVLFDAKGNATRVADGRPKRKEMYQDWIYVEQEDRQGAIDAQGNMKVPAIYGEFNPFFAQPEGLARAYTGSDYRVIDQDGKTVLPKLGDGSPLATMQRIVFHDSDNSVSIMTDLQGREITRIDGTYSVEDRNASEGVAPYRSSSGNGRLGFIDADGKRIVGPHFDSLGPLKNGLATARRLQYSGKLYGYIDLTGRYAIPPVFTWAGDFSEERALVRSNFQDRNTQFIDTKGAPIATFAWVCDTVTILDDQGRITWPLQKMDCPAADKIELAPDNAKAKQP</sequence>
<dbReference type="InterPro" id="IPR032774">
    <property type="entry name" value="WG_beta_rep"/>
</dbReference>
<accession>A0A6S7CU24</accession>
<gene>
    <name evidence="2" type="ORF">LMG26858_02285</name>
</gene>
<dbReference type="SUPFAM" id="SSF69360">
    <property type="entry name" value="Cell wall binding repeat"/>
    <property type="match status" value="1"/>
</dbReference>
<reference evidence="2 3" key="1">
    <citation type="submission" date="2020-04" db="EMBL/GenBank/DDBJ databases">
        <authorList>
            <person name="De Canck E."/>
        </authorList>
    </citation>
    <scope>NUCLEOTIDE SEQUENCE [LARGE SCALE GENOMIC DNA]</scope>
    <source>
        <strain evidence="2 3">LMG 26858</strain>
    </source>
</reference>
<dbReference type="EMBL" id="CADILG010000013">
    <property type="protein sequence ID" value="CAB3862295.1"/>
    <property type="molecule type" value="Genomic_DNA"/>
</dbReference>
<dbReference type="PANTHER" id="PTHR37841">
    <property type="entry name" value="GLR2918 PROTEIN"/>
    <property type="match status" value="1"/>
</dbReference>
<organism evidence="2 3">
    <name type="scientific">Achromobacter anxifer</name>
    <dbReference type="NCBI Taxonomy" id="1287737"/>
    <lineage>
        <taxon>Bacteria</taxon>
        <taxon>Pseudomonadati</taxon>
        <taxon>Pseudomonadota</taxon>
        <taxon>Betaproteobacteria</taxon>
        <taxon>Burkholderiales</taxon>
        <taxon>Alcaligenaceae</taxon>
        <taxon>Achromobacter</taxon>
    </lineage>
</organism>
<keyword evidence="1" id="KW-0732">Signal</keyword>
<dbReference type="AlphaFoldDB" id="A0A6S7CU24"/>
<dbReference type="RefSeq" id="WP_175207162.1">
    <property type="nucleotide sequence ID" value="NZ_CADILG010000013.1"/>
</dbReference>
<dbReference type="Proteomes" id="UP000494117">
    <property type="component" value="Unassembled WGS sequence"/>
</dbReference>
<keyword evidence="3" id="KW-1185">Reference proteome</keyword>
<evidence type="ECO:0000256" key="1">
    <source>
        <dbReference type="SAM" id="SignalP"/>
    </source>
</evidence>
<name>A0A6S7CU24_9BURK</name>
<proteinExistence type="predicted"/>
<dbReference type="PANTHER" id="PTHR37841:SF1">
    <property type="entry name" value="DUF3298 DOMAIN-CONTAINING PROTEIN"/>
    <property type="match status" value="1"/>
</dbReference>
<feature type="chain" id="PRO_5028838160" description="WG repeat-containing protein" evidence="1">
    <location>
        <begin position="29"/>
        <end position="1064"/>
    </location>
</feature>
<evidence type="ECO:0000313" key="2">
    <source>
        <dbReference type="EMBL" id="CAB3862295.1"/>
    </source>
</evidence>
<evidence type="ECO:0008006" key="4">
    <source>
        <dbReference type="Google" id="ProtNLM"/>
    </source>
</evidence>
<protein>
    <recommendedName>
        <fullName evidence="4">WG repeat-containing protein</fullName>
    </recommendedName>
</protein>
<feature type="signal peptide" evidence="1">
    <location>
        <begin position="1"/>
        <end position="28"/>
    </location>
</feature>
<evidence type="ECO:0000313" key="3">
    <source>
        <dbReference type="Proteomes" id="UP000494117"/>
    </source>
</evidence>